<keyword evidence="2" id="KW-1133">Transmembrane helix</keyword>
<evidence type="ECO:0000313" key="4">
    <source>
        <dbReference type="Proteomes" id="UP000691718"/>
    </source>
</evidence>
<evidence type="ECO:0000313" key="3">
    <source>
        <dbReference type="EMBL" id="CAG5042011.1"/>
    </source>
</evidence>
<dbReference type="InterPro" id="IPR008662">
    <property type="entry name" value="TOIP1/2"/>
</dbReference>
<dbReference type="GO" id="GO:0061024">
    <property type="term" value="P:membrane organization"/>
    <property type="evidence" value="ECO:0007669"/>
    <property type="project" value="TreeGrafter"/>
</dbReference>
<name>A0A8S3XYB0_PARAO</name>
<dbReference type="GO" id="GO:0016020">
    <property type="term" value="C:membrane"/>
    <property type="evidence" value="ECO:0007669"/>
    <property type="project" value="TreeGrafter"/>
</dbReference>
<dbReference type="Proteomes" id="UP000691718">
    <property type="component" value="Unassembled WGS sequence"/>
</dbReference>
<evidence type="ECO:0000256" key="1">
    <source>
        <dbReference type="SAM" id="MobiDB-lite"/>
    </source>
</evidence>
<gene>
    <name evidence="3" type="ORF">PAPOLLO_LOCUS22323</name>
</gene>
<feature type="region of interest" description="Disordered" evidence="1">
    <location>
        <begin position="78"/>
        <end position="116"/>
    </location>
</feature>
<evidence type="ECO:0000256" key="2">
    <source>
        <dbReference type="SAM" id="Phobius"/>
    </source>
</evidence>
<feature type="transmembrane region" description="Helical" evidence="2">
    <location>
        <begin position="194"/>
        <end position="211"/>
    </location>
</feature>
<comment type="caution">
    <text evidence="3">The sequence shown here is derived from an EMBL/GenBank/DDBJ whole genome shotgun (WGS) entry which is preliminary data.</text>
</comment>
<keyword evidence="2" id="KW-0472">Membrane</keyword>
<protein>
    <submittedName>
        <fullName evidence="3">(apollo) hypothetical protein</fullName>
    </submittedName>
</protein>
<sequence>MYSISDIDNKRANIQPSARKSIHSNCDNCPFFRIEDMGKYGLGNEKNHRVFERSHPKHKFSSHEDQGQDVVDNVMSKLARHSSPKTTTKKTRRNSVDGLYQNKYSNESDDDDVLSKSTPAVFQSHYRYRDDSDDIPEINYLDEENLNSSESLIYATPQRTRLNESDITHQNISPYSFQDHTNVNIENKSSYKQFLLVSLLIAVIAVAGYYSDILSANNQINHVIYDKNNFDNEITYLGGKYKVTDDSILQIRTGISTIFQRQDAGSFIFAYNSQSTNFNPIFLNNFINDIAFAAAKYLRNESYVQNYVVVDSSKIDMKVHSELIEKYREDVAKTGVMLVKDLDEIPAPLAMAFHYYCDEFNPLIKRSAIFFTLDMAKCSDQKISHVSIEKCLAKKWANIIPKDNIVPLLTRVVSIVVDVASVF</sequence>
<feature type="compositionally biased region" description="Basic residues" evidence="1">
    <location>
        <begin position="78"/>
        <end position="93"/>
    </location>
</feature>
<dbReference type="PANTHER" id="PTHR18843:SF7">
    <property type="entry name" value="LAMINA-ASSOCIATED POLYPEPTIDE 1B ISOFORM 1-RELATED"/>
    <property type="match status" value="1"/>
</dbReference>
<accession>A0A8S3XYB0</accession>
<keyword evidence="4" id="KW-1185">Reference proteome</keyword>
<dbReference type="GO" id="GO:0001671">
    <property type="term" value="F:ATPase activator activity"/>
    <property type="evidence" value="ECO:0007669"/>
    <property type="project" value="InterPro"/>
</dbReference>
<dbReference type="EMBL" id="CAJQZP010001367">
    <property type="protein sequence ID" value="CAG5042011.1"/>
    <property type="molecule type" value="Genomic_DNA"/>
</dbReference>
<dbReference type="AlphaFoldDB" id="A0A8S3XYB0"/>
<dbReference type="OrthoDB" id="6258998at2759"/>
<dbReference type="PANTHER" id="PTHR18843">
    <property type="entry name" value="TORSIN-1A-INTERACTING PROTEIN"/>
    <property type="match status" value="1"/>
</dbReference>
<reference evidence="3" key="1">
    <citation type="submission" date="2021-04" db="EMBL/GenBank/DDBJ databases">
        <authorList>
            <person name="Tunstrom K."/>
        </authorList>
    </citation>
    <scope>NUCLEOTIDE SEQUENCE</scope>
</reference>
<keyword evidence="2" id="KW-0812">Transmembrane</keyword>
<proteinExistence type="predicted"/>
<organism evidence="3 4">
    <name type="scientific">Parnassius apollo</name>
    <name type="common">Apollo butterfly</name>
    <name type="synonym">Papilio apollo</name>
    <dbReference type="NCBI Taxonomy" id="110799"/>
    <lineage>
        <taxon>Eukaryota</taxon>
        <taxon>Metazoa</taxon>
        <taxon>Ecdysozoa</taxon>
        <taxon>Arthropoda</taxon>
        <taxon>Hexapoda</taxon>
        <taxon>Insecta</taxon>
        <taxon>Pterygota</taxon>
        <taxon>Neoptera</taxon>
        <taxon>Endopterygota</taxon>
        <taxon>Lepidoptera</taxon>
        <taxon>Glossata</taxon>
        <taxon>Ditrysia</taxon>
        <taxon>Papilionoidea</taxon>
        <taxon>Papilionidae</taxon>
        <taxon>Parnassiinae</taxon>
        <taxon>Parnassini</taxon>
        <taxon>Parnassius</taxon>
        <taxon>Parnassius</taxon>
    </lineage>
</organism>